<dbReference type="PANTHER" id="PTHR37544">
    <property type="entry name" value="SPRAY-RELATED"/>
    <property type="match status" value="1"/>
</dbReference>
<evidence type="ECO:0000313" key="3">
    <source>
        <dbReference type="Proteomes" id="UP001341245"/>
    </source>
</evidence>
<sequence>MLSIPNLNDSHKAHDGTLLRSEGSEQSIELLTEDDEKALISLPTKKHWKPLTQKAYFLLPTILASGVLIAVLQFYLERSNRDTGILFAPKINDLPLSQTFSYLYLPTIVALLLSFVWTWIDLDIKRLEPFVRLSRPEGALGKDSILLHYPFDFVAFVPFLAVQKRHWLVALASLSVVLIFWGLTPLQSSIFTTKMINKVLQVPAVLSTSYLSLHDQTTTLTGLYAQSAYNIAWLNESLPPFMDRQGMLAPFGLIDPVPAESAETWTADTLFYSVDINCEETDYHMTSFWGCQYRDPYMNLDASLLKKGQYSTMYVGYWYEEDMDSYLLGLCPVAANETFLVRWLSGESIVPVNNLSPENVNTTLWCRPSYYQQEVRATVVPPEMHVQNIVSTGPKQPLPGDLINITDFEWSLSQGYEKNNNRGSYPTSSWPDPKDRVQSNFPELVRQYYMPNLASFALAAYQRPVADYLDVETLKNSYQAAYRLLLARKLADIVSTDFNHSKTVYATRRYQTQTVVMVPTFVYIVEGLLATTTFIGLLIFVIPSWRRTNLASEPASIASLMNLTCNDQPIVESMGTKDSATTQELEELFQKTIFALRKGTDESEPSLRYLGPDVQSSSTEDLTAKPTIPILPPELSWSFGLGFIILQGLVVAGLAYVYIRTHQDNGLPLPSNSLFVNQILVKYLPMVVGAFFEPVFTWLTRTLCMLQPYEQLRKGNAKPSRSLYASYSSLPPQAVMFIALKTRYISMASVCCMMTFLANAISVAFSGLLYEHTILLSMPQNFTVDYQLPINSSGISYLSSDTTCTACATDTTYDHFYVAMSNITAGTPLPAWTDERFFYVPFQPTDIQNSSSLLYRARTPAVSASLRCYPMYQRLIGKSLIWDIPAGSPSCDLTSLNTYNSVSSRVPEAVEYMSFMTTVLANGATFDCELSVLSGWGRSSTSSTGQPLNASWIGCQPQLQIELREVTVDNRGIVQSSMPIDDIMERDNHVLQASSKAIIDAFHALLEGSNQPQYPHGSATNPYHSDSYSSDFFNYLMAQTLNSSTTLDPLAPPPSFNTTAPVMEALYARLFAIVLGTHIDTILQPTDRRLVTAGSVLSPETRIFVSSPMFVVSIAILGVYILFTVTLYIHRPWKILPRLPTTIISQIPFFAASHILQDFSIVSDATGRKQSPNARGSRQKYGFGRFVGTDGKAHMGIEREPLVQILTKEDVRLMQT</sequence>
<evidence type="ECO:0000256" key="1">
    <source>
        <dbReference type="SAM" id="Phobius"/>
    </source>
</evidence>
<feature type="transmembrane region" description="Helical" evidence="1">
    <location>
        <begin position="635"/>
        <end position="659"/>
    </location>
</feature>
<organism evidence="2 3">
    <name type="scientific">Aureobasidium pullulans</name>
    <name type="common">Black yeast</name>
    <name type="synonym">Pullularia pullulans</name>
    <dbReference type="NCBI Taxonomy" id="5580"/>
    <lineage>
        <taxon>Eukaryota</taxon>
        <taxon>Fungi</taxon>
        <taxon>Dikarya</taxon>
        <taxon>Ascomycota</taxon>
        <taxon>Pezizomycotina</taxon>
        <taxon>Dothideomycetes</taxon>
        <taxon>Dothideomycetidae</taxon>
        <taxon>Dothideales</taxon>
        <taxon>Saccotheciaceae</taxon>
        <taxon>Aureobasidium</taxon>
    </lineage>
</organism>
<keyword evidence="3" id="KW-1185">Reference proteome</keyword>
<dbReference type="Proteomes" id="UP001341245">
    <property type="component" value="Unassembled WGS sequence"/>
</dbReference>
<feature type="transmembrane region" description="Helical" evidence="1">
    <location>
        <begin position="515"/>
        <end position="542"/>
    </location>
</feature>
<proteinExistence type="predicted"/>
<evidence type="ECO:0008006" key="4">
    <source>
        <dbReference type="Google" id="ProtNLM"/>
    </source>
</evidence>
<name>A0ABR0T5U7_AURPU</name>
<keyword evidence="1" id="KW-1133">Transmembrane helix</keyword>
<protein>
    <recommendedName>
        <fullName evidence="4">DUF3433 domain containing protein</fullName>
    </recommendedName>
</protein>
<dbReference type="InterPro" id="IPR021840">
    <property type="entry name" value="DUF3433"/>
</dbReference>
<feature type="transmembrane region" description="Helical" evidence="1">
    <location>
        <begin position="744"/>
        <end position="770"/>
    </location>
</feature>
<feature type="transmembrane region" description="Helical" evidence="1">
    <location>
        <begin position="1103"/>
        <end position="1129"/>
    </location>
</feature>
<comment type="caution">
    <text evidence="2">The sequence shown here is derived from an EMBL/GenBank/DDBJ whole genome shotgun (WGS) entry which is preliminary data.</text>
</comment>
<feature type="transmembrane region" description="Helical" evidence="1">
    <location>
        <begin position="55"/>
        <end position="76"/>
    </location>
</feature>
<keyword evidence="1" id="KW-0812">Transmembrane</keyword>
<gene>
    <name evidence="2" type="ORF">QM012_005219</name>
</gene>
<keyword evidence="1" id="KW-0472">Membrane</keyword>
<feature type="transmembrane region" description="Helical" evidence="1">
    <location>
        <begin position="680"/>
        <end position="699"/>
    </location>
</feature>
<feature type="transmembrane region" description="Helical" evidence="1">
    <location>
        <begin position="102"/>
        <end position="124"/>
    </location>
</feature>
<feature type="transmembrane region" description="Helical" evidence="1">
    <location>
        <begin position="167"/>
        <end position="186"/>
    </location>
</feature>
<dbReference type="EMBL" id="JASGXD010000021">
    <property type="protein sequence ID" value="KAK5999813.1"/>
    <property type="molecule type" value="Genomic_DNA"/>
</dbReference>
<feature type="transmembrane region" description="Helical" evidence="1">
    <location>
        <begin position="145"/>
        <end position="161"/>
    </location>
</feature>
<dbReference type="PANTHER" id="PTHR37544:SF3">
    <property type="entry name" value="SPRAY"/>
    <property type="match status" value="1"/>
</dbReference>
<dbReference type="Pfam" id="PF11915">
    <property type="entry name" value="DUF3433"/>
    <property type="match status" value="2"/>
</dbReference>
<reference evidence="2 3" key="1">
    <citation type="submission" date="2023-11" db="EMBL/GenBank/DDBJ databases">
        <title>Draft genome sequence and annotation of the polyextremotolerant black yeast-like fungus Aureobasidium pullulans NRRL 62042.</title>
        <authorList>
            <person name="Dielentheis-Frenken M.R.E."/>
            <person name="Wibberg D."/>
            <person name="Blank L.M."/>
            <person name="Tiso T."/>
        </authorList>
    </citation>
    <scope>NUCLEOTIDE SEQUENCE [LARGE SCALE GENOMIC DNA]</scope>
    <source>
        <strain evidence="2 3">NRRL 62042</strain>
    </source>
</reference>
<accession>A0ABR0T5U7</accession>
<evidence type="ECO:0000313" key="2">
    <source>
        <dbReference type="EMBL" id="KAK5999813.1"/>
    </source>
</evidence>